<gene>
    <name evidence="2" type="ORF">AVEN_269274_1</name>
</gene>
<comment type="caution">
    <text evidence="2">The sequence shown here is derived from an EMBL/GenBank/DDBJ whole genome shotgun (WGS) entry which is preliminary data.</text>
</comment>
<organism evidence="2 3">
    <name type="scientific">Araneus ventricosus</name>
    <name type="common">Orbweaver spider</name>
    <name type="synonym">Epeira ventricosa</name>
    <dbReference type="NCBI Taxonomy" id="182803"/>
    <lineage>
        <taxon>Eukaryota</taxon>
        <taxon>Metazoa</taxon>
        <taxon>Ecdysozoa</taxon>
        <taxon>Arthropoda</taxon>
        <taxon>Chelicerata</taxon>
        <taxon>Arachnida</taxon>
        <taxon>Araneae</taxon>
        <taxon>Araneomorphae</taxon>
        <taxon>Entelegynae</taxon>
        <taxon>Araneoidea</taxon>
        <taxon>Araneidae</taxon>
        <taxon>Araneus</taxon>
    </lineage>
</organism>
<proteinExistence type="predicted"/>
<dbReference type="AlphaFoldDB" id="A0A4Y2L5P3"/>
<dbReference type="EMBL" id="BGPR01005415">
    <property type="protein sequence ID" value="GBN09985.1"/>
    <property type="molecule type" value="Genomic_DNA"/>
</dbReference>
<feature type="compositionally biased region" description="Basic and acidic residues" evidence="1">
    <location>
        <begin position="13"/>
        <end position="23"/>
    </location>
</feature>
<feature type="region of interest" description="Disordered" evidence="1">
    <location>
        <begin position="1"/>
        <end position="29"/>
    </location>
</feature>
<evidence type="ECO:0000313" key="3">
    <source>
        <dbReference type="Proteomes" id="UP000499080"/>
    </source>
</evidence>
<evidence type="ECO:0000313" key="2">
    <source>
        <dbReference type="EMBL" id="GBN09985.1"/>
    </source>
</evidence>
<accession>A0A4Y2L5P3</accession>
<sequence>MAARNGPNAVEGQLKRKPNEAHSRTNGNLHSFCTAESKEPVSLPGAKIRRWVWICDNFVTDLLKPNDSSFSLTYILVLVQ</sequence>
<keyword evidence="3" id="KW-1185">Reference proteome</keyword>
<evidence type="ECO:0000256" key="1">
    <source>
        <dbReference type="SAM" id="MobiDB-lite"/>
    </source>
</evidence>
<protein>
    <submittedName>
        <fullName evidence="2">Uncharacterized protein</fullName>
    </submittedName>
</protein>
<reference evidence="2 3" key="1">
    <citation type="journal article" date="2019" name="Sci. Rep.">
        <title>Orb-weaving spider Araneus ventricosus genome elucidates the spidroin gene catalogue.</title>
        <authorList>
            <person name="Kono N."/>
            <person name="Nakamura H."/>
            <person name="Ohtoshi R."/>
            <person name="Moran D.A.P."/>
            <person name="Shinohara A."/>
            <person name="Yoshida Y."/>
            <person name="Fujiwara M."/>
            <person name="Mori M."/>
            <person name="Tomita M."/>
            <person name="Arakawa K."/>
        </authorList>
    </citation>
    <scope>NUCLEOTIDE SEQUENCE [LARGE SCALE GENOMIC DNA]</scope>
</reference>
<name>A0A4Y2L5P3_ARAVE</name>
<dbReference type="Proteomes" id="UP000499080">
    <property type="component" value="Unassembled WGS sequence"/>
</dbReference>